<evidence type="ECO:0000259" key="4">
    <source>
        <dbReference type="SMART" id="SM00382"/>
    </source>
</evidence>
<dbReference type="AlphaFoldDB" id="A0A0H5Q6S7"/>
<dbReference type="Gene3D" id="3.40.50.300">
    <property type="entry name" value="P-loop containing nucleotide triphosphate hydrolases"/>
    <property type="match status" value="1"/>
</dbReference>
<evidence type="ECO:0000256" key="2">
    <source>
        <dbReference type="ARBA" id="ARBA00022741"/>
    </source>
</evidence>
<dbReference type="NCBIfam" id="NF038214">
    <property type="entry name" value="IS21_help_AAA"/>
    <property type="match status" value="1"/>
</dbReference>
<sequence length="240" mass="27292">MEKILSELRNMRLPGMARTWQNLMEAHKTDSISLTDGLRLLIQGENDMRNSNRTNRLIKNARFRYTVTLGEIAADSARGIEQSLLNEVATCDYITHGYPIIITGPTGTGKSWLASALGHHACLCGYKVRYYNMMKLFEDLTMARIESRLPKLFERLSQFDLLILDDFGIKKLSAEQVLDLMEIIEDRHGKRSTIFASQLPVANWFETLDSNASAADAILDRVINTATRFTLKGDSLRRKY</sequence>
<dbReference type="InterPro" id="IPR028350">
    <property type="entry name" value="DNAC/IstB-like"/>
</dbReference>
<dbReference type="PIRSF" id="PIRSF003073">
    <property type="entry name" value="DNAC_TnpB_IstB"/>
    <property type="match status" value="1"/>
</dbReference>
<dbReference type="Pfam" id="PF01695">
    <property type="entry name" value="IstB_IS21"/>
    <property type="match status" value="1"/>
</dbReference>
<dbReference type="EMBL" id="LN853939">
    <property type="protein sequence ID" value="CRY97134.1"/>
    <property type="molecule type" value="Genomic_DNA"/>
</dbReference>
<reference evidence="5" key="1">
    <citation type="submission" date="2015-06" db="EMBL/GenBank/DDBJ databases">
        <authorList>
            <person name="Joergensen T."/>
        </authorList>
    </citation>
    <scope>NUCLEOTIDE SEQUENCE</scope>
    <source>
        <strain evidence="5">RGFK1378</strain>
    </source>
</reference>
<evidence type="ECO:0000256" key="3">
    <source>
        <dbReference type="ARBA" id="ARBA00022840"/>
    </source>
</evidence>
<organism evidence="5">
    <name type="scientific">uncultured prokaryote</name>
    <dbReference type="NCBI Taxonomy" id="198431"/>
    <lineage>
        <taxon>unclassified sequences</taxon>
        <taxon>environmental samples</taxon>
    </lineage>
</organism>
<proteinExistence type="inferred from homology"/>
<dbReference type="SMART" id="SM00382">
    <property type="entry name" value="AAA"/>
    <property type="match status" value="1"/>
</dbReference>
<accession>A0A0H5Q6S7</accession>
<dbReference type="InterPro" id="IPR027417">
    <property type="entry name" value="P-loop_NTPase"/>
</dbReference>
<dbReference type="InterPro" id="IPR002611">
    <property type="entry name" value="IstB_ATP-bd"/>
</dbReference>
<dbReference type="PANTHER" id="PTHR30050">
    <property type="entry name" value="CHROMOSOMAL REPLICATION INITIATOR PROTEIN DNAA"/>
    <property type="match status" value="1"/>
</dbReference>
<dbReference type="CDD" id="cd00009">
    <property type="entry name" value="AAA"/>
    <property type="match status" value="1"/>
</dbReference>
<dbReference type="SUPFAM" id="SSF52540">
    <property type="entry name" value="P-loop containing nucleoside triphosphate hydrolases"/>
    <property type="match status" value="1"/>
</dbReference>
<keyword evidence="2" id="KW-0547">Nucleotide-binding</keyword>
<comment type="similarity">
    <text evidence="1">Belongs to the IS21/IS1162 putative ATP-binding protein family.</text>
</comment>
<dbReference type="GO" id="GO:0005524">
    <property type="term" value="F:ATP binding"/>
    <property type="evidence" value="ECO:0007669"/>
    <property type="project" value="UniProtKB-KW"/>
</dbReference>
<name>A0A0H5Q6S7_9ZZZZ</name>
<evidence type="ECO:0000313" key="5">
    <source>
        <dbReference type="EMBL" id="CRY97134.1"/>
    </source>
</evidence>
<dbReference type="InterPro" id="IPR047661">
    <property type="entry name" value="IstB"/>
</dbReference>
<dbReference type="GO" id="GO:0006260">
    <property type="term" value="P:DNA replication"/>
    <property type="evidence" value="ECO:0007669"/>
    <property type="project" value="TreeGrafter"/>
</dbReference>
<feature type="domain" description="AAA+ ATPase" evidence="4">
    <location>
        <begin position="96"/>
        <end position="230"/>
    </location>
</feature>
<dbReference type="InterPro" id="IPR003593">
    <property type="entry name" value="AAA+_ATPase"/>
</dbReference>
<keyword evidence="3" id="KW-0067">ATP-binding</keyword>
<protein>
    <recommendedName>
        <fullName evidence="4">AAA+ ATPase domain-containing protein</fullName>
    </recommendedName>
</protein>
<reference evidence="5" key="2">
    <citation type="submission" date="2015-07" db="EMBL/GenBank/DDBJ databases">
        <title>Plasmids, circular viruses and viroids from rat gut.</title>
        <authorList>
            <person name="Jorgensen T.J."/>
            <person name="Hansen M.A."/>
            <person name="Xu Z."/>
            <person name="Tabak M.A."/>
            <person name="Sorensen S.J."/>
            <person name="Hansen L.H."/>
        </authorList>
    </citation>
    <scope>NUCLEOTIDE SEQUENCE</scope>
    <source>
        <strain evidence="5">RGFK1378</strain>
    </source>
</reference>
<evidence type="ECO:0000256" key="1">
    <source>
        <dbReference type="ARBA" id="ARBA00008059"/>
    </source>
</evidence>
<dbReference type="PANTHER" id="PTHR30050:SF4">
    <property type="entry name" value="ATP-BINDING PROTEIN RV3427C IN INSERTION SEQUENCE-RELATED"/>
    <property type="match status" value="1"/>
</dbReference>